<name>A0ABT3H8K3_9HYPH</name>
<reference evidence="2" key="1">
    <citation type="submission" date="2023-07" db="EMBL/GenBank/DDBJ databases">
        <title>Genome sequencing of Purple Non-Sulfur Bacteria from various extreme environments.</title>
        <authorList>
            <person name="Mayer M."/>
        </authorList>
    </citation>
    <scope>NUCLEOTIDE SEQUENCE [LARGE SCALE GENOMIC DNA]</scope>
    <source>
        <strain evidence="2">DSM 17935</strain>
    </source>
</reference>
<gene>
    <name evidence="1" type="ORF">M2319_001030</name>
</gene>
<organism evidence="1 2">
    <name type="scientific">Rhodobium gokarnense</name>
    <dbReference type="NCBI Taxonomy" id="364296"/>
    <lineage>
        <taxon>Bacteria</taxon>
        <taxon>Pseudomonadati</taxon>
        <taxon>Pseudomonadota</taxon>
        <taxon>Alphaproteobacteria</taxon>
        <taxon>Hyphomicrobiales</taxon>
        <taxon>Rhodobiaceae</taxon>
        <taxon>Rhodobium</taxon>
    </lineage>
</organism>
<accession>A0ABT3H8K3</accession>
<keyword evidence="2" id="KW-1185">Reference proteome</keyword>
<dbReference type="Gene3D" id="3.30.70.100">
    <property type="match status" value="1"/>
</dbReference>
<comment type="caution">
    <text evidence="1">The sequence shown here is derived from an EMBL/GenBank/DDBJ whole genome shotgun (WGS) entry which is preliminary data.</text>
</comment>
<dbReference type="RefSeq" id="WP_264600368.1">
    <property type="nucleotide sequence ID" value="NZ_JAOQNS010000002.1"/>
</dbReference>
<evidence type="ECO:0000313" key="2">
    <source>
        <dbReference type="Proteomes" id="UP001209755"/>
    </source>
</evidence>
<dbReference type="EMBL" id="JAOQNS010000002">
    <property type="protein sequence ID" value="MCW2306711.1"/>
    <property type="molecule type" value="Genomic_DNA"/>
</dbReference>
<dbReference type="Proteomes" id="UP001209755">
    <property type="component" value="Unassembled WGS sequence"/>
</dbReference>
<evidence type="ECO:0000313" key="1">
    <source>
        <dbReference type="EMBL" id="MCW2306711.1"/>
    </source>
</evidence>
<sequence>MITHSIIVTSPNNDLEEALKDVPYGSGFRVVNFLKFHPVAIYPSDYEGPSVTGEYAYWTLYIGGVAPIVGAAGGSLKHRSKAYGTIAGLPGEEWDEVAIFEWPNVQTMTSLAKHPKVIELSVHRIAATKNLRMVPMAIQLDGN</sequence>
<evidence type="ECO:0008006" key="3">
    <source>
        <dbReference type="Google" id="ProtNLM"/>
    </source>
</evidence>
<protein>
    <recommendedName>
        <fullName evidence="3">DUF1330 domain-containing protein</fullName>
    </recommendedName>
</protein>
<proteinExistence type="predicted"/>